<evidence type="ECO:0000313" key="1">
    <source>
        <dbReference type="EMBL" id="KAF5802808.1"/>
    </source>
</evidence>
<dbReference type="InParanoid" id="A0A251UIS5"/>
<evidence type="ECO:0000313" key="3">
    <source>
        <dbReference type="Proteomes" id="UP000215914"/>
    </source>
</evidence>
<organism evidence="2 3">
    <name type="scientific">Helianthus annuus</name>
    <name type="common">Common sunflower</name>
    <dbReference type="NCBI Taxonomy" id="4232"/>
    <lineage>
        <taxon>Eukaryota</taxon>
        <taxon>Viridiplantae</taxon>
        <taxon>Streptophyta</taxon>
        <taxon>Embryophyta</taxon>
        <taxon>Tracheophyta</taxon>
        <taxon>Spermatophyta</taxon>
        <taxon>Magnoliopsida</taxon>
        <taxon>eudicotyledons</taxon>
        <taxon>Gunneridae</taxon>
        <taxon>Pentapetalae</taxon>
        <taxon>asterids</taxon>
        <taxon>campanulids</taxon>
        <taxon>Asterales</taxon>
        <taxon>Asteraceae</taxon>
        <taxon>Asteroideae</taxon>
        <taxon>Heliantheae alliance</taxon>
        <taxon>Heliantheae</taxon>
        <taxon>Helianthus</taxon>
    </lineage>
</organism>
<protein>
    <submittedName>
        <fullName evidence="2">Uncharacterized protein</fullName>
    </submittedName>
</protein>
<reference evidence="2" key="2">
    <citation type="submission" date="2017-02" db="EMBL/GenBank/DDBJ databases">
        <title>Sunflower complete genome.</title>
        <authorList>
            <person name="Langlade N."/>
            <person name="Munos S."/>
        </authorList>
    </citation>
    <scope>NUCLEOTIDE SEQUENCE [LARGE SCALE GENOMIC DNA]</scope>
    <source>
        <tissue evidence="2">Leaves</tissue>
    </source>
</reference>
<accession>A0A251UIS5</accession>
<keyword evidence="3" id="KW-1185">Reference proteome</keyword>
<dbReference type="Proteomes" id="UP000215914">
    <property type="component" value="Chromosome 6"/>
</dbReference>
<proteinExistence type="predicted"/>
<sequence length="73" mass="8115">MTSSEVEFCLSKRGKDVHLLKRCQITRRNVIGPFSPKGPSRNKRYDLGAGGLTGSNLSIPRIEVRLCYIPPSL</sequence>
<reference evidence="1 3" key="1">
    <citation type="journal article" date="2017" name="Nature">
        <title>The sunflower genome provides insights into oil metabolism, flowering and Asterid evolution.</title>
        <authorList>
            <person name="Badouin H."/>
            <person name="Gouzy J."/>
            <person name="Grassa C.J."/>
            <person name="Murat F."/>
            <person name="Staton S.E."/>
            <person name="Cottret L."/>
            <person name="Lelandais-Briere C."/>
            <person name="Owens G.L."/>
            <person name="Carrere S."/>
            <person name="Mayjonade B."/>
            <person name="Legrand L."/>
            <person name="Gill N."/>
            <person name="Kane N.C."/>
            <person name="Bowers J.E."/>
            <person name="Hubner S."/>
            <person name="Bellec A."/>
            <person name="Berard A."/>
            <person name="Berges H."/>
            <person name="Blanchet N."/>
            <person name="Boniface M.C."/>
            <person name="Brunel D."/>
            <person name="Catrice O."/>
            <person name="Chaidir N."/>
            <person name="Claudel C."/>
            <person name="Donnadieu C."/>
            <person name="Faraut T."/>
            <person name="Fievet G."/>
            <person name="Helmstetter N."/>
            <person name="King M."/>
            <person name="Knapp S.J."/>
            <person name="Lai Z."/>
            <person name="Le Paslier M.C."/>
            <person name="Lippi Y."/>
            <person name="Lorenzon L."/>
            <person name="Mandel J.R."/>
            <person name="Marage G."/>
            <person name="Marchand G."/>
            <person name="Marquand E."/>
            <person name="Bret-Mestries E."/>
            <person name="Morien E."/>
            <person name="Nambeesan S."/>
            <person name="Nguyen T."/>
            <person name="Pegot-Espagnet P."/>
            <person name="Pouilly N."/>
            <person name="Raftis F."/>
            <person name="Sallet E."/>
            <person name="Schiex T."/>
            <person name="Thomas J."/>
            <person name="Vandecasteele C."/>
            <person name="Vares D."/>
            <person name="Vear F."/>
            <person name="Vautrin S."/>
            <person name="Crespi M."/>
            <person name="Mangin B."/>
            <person name="Burke J.M."/>
            <person name="Salse J."/>
            <person name="Munos S."/>
            <person name="Vincourt P."/>
            <person name="Rieseberg L.H."/>
            <person name="Langlade N.B."/>
        </authorList>
    </citation>
    <scope>NUCLEOTIDE SEQUENCE [LARGE SCALE GENOMIC DNA]</scope>
    <source>
        <strain evidence="3">cv. SF193</strain>
        <tissue evidence="1">Leaves</tissue>
    </source>
</reference>
<dbReference type="EMBL" id="CM007895">
    <property type="protein sequence ID" value="OTG23225.1"/>
    <property type="molecule type" value="Genomic_DNA"/>
</dbReference>
<name>A0A251UIS5_HELAN</name>
<dbReference type="EMBL" id="MNCJ02000321">
    <property type="protein sequence ID" value="KAF5802808.1"/>
    <property type="molecule type" value="Genomic_DNA"/>
</dbReference>
<dbReference type="Gramene" id="mRNA:HanXRQr2_Chr06g0263851">
    <property type="protein sequence ID" value="mRNA:HanXRQr2_Chr06g0263851"/>
    <property type="gene ID" value="HanXRQr2_Chr06g0263851"/>
</dbReference>
<gene>
    <name evidence="2" type="ORF">HannXRQ_Chr06g0180071</name>
    <name evidence="1" type="ORF">HanXRQr2_Chr06g0263851</name>
</gene>
<evidence type="ECO:0000313" key="2">
    <source>
        <dbReference type="EMBL" id="OTG23225.1"/>
    </source>
</evidence>
<reference evidence="1" key="3">
    <citation type="submission" date="2020-06" db="EMBL/GenBank/DDBJ databases">
        <title>Helianthus annuus Genome sequencing and assembly Release 2.</title>
        <authorList>
            <person name="Gouzy J."/>
            <person name="Langlade N."/>
            <person name="Munos S."/>
        </authorList>
    </citation>
    <scope>NUCLEOTIDE SEQUENCE</scope>
    <source>
        <tissue evidence="1">Leaves</tissue>
    </source>
</reference>
<dbReference type="AlphaFoldDB" id="A0A251UIS5"/>